<dbReference type="Gene3D" id="3.40.50.300">
    <property type="entry name" value="P-loop containing nucleotide triphosphate hydrolases"/>
    <property type="match status" value="1"/>
</dbReference>
<comment type="caution">
    <text evidence="2">The sequence shown here is derived from an EMBL/GenBank/DDBJ whole genome shotgun (WGS) entry which is preliminary data.</text>
</comment>
<dbReference type="Proteomes" id="UP001595976">
    <property type="component" value="Unassembled WGS sequence"/>
</dbReference>
<dbReference type="EMBL" id="JBHSLI010000001">
    <property type="protein sequence ID" value="MFC5291465.1"/>
    <property type="molecule type" value="Genomic_DNA"/>
</dbReference>
<evidence type="ECO:0000313" key="2">
    <source>
        <dbReference type="EMBL" id="MFC5291465.1"/>
    </source>
</evidence>
<organism evidence="2 3">
    <name type="scientific">Bosea minatitlanensis</name>
    <dbReference type="NCBI Taxonomy" id="128782"/>
    <lineage>
        <taxon>Bacteria</taxon>
        <taxon>Pseudomonadati</taxon>
        <taxon>Pseudomonadota</taxon>
        <taxon>Alphaproteobacteria</taxon>
        <taxon>Hyphomicrobiales</taxon>
        <taxon>Boseaceae</taxon>
        <taxon>Bosea</taxon>
    </lineage>
</organism>
<evidence type="ECO:0000256" key="1">
    <source>
        <dbReference type="SAM" id="MobiDB-lite"/>
    </source>
</evidence>
<accession>A0ABW0EZA0</accession>
<evidence type="ECO:0000313" key="3">
    <source>
        <dbReference type="Proteomes" id="UP001595976"/>
    </source>
</evidence>
<protein>
    <recommendedName>
        <fullName evidence="4">Terminase</fullName>
    </recommendedName>
</protein>
<reference evidence="3" key="1">
    <citation type="journal article" date="2019" name="Int. J. Syst. Evol. Microbiol.">
        <title>The Global Catalogue of Microorganisms (GCM) 10K type strain sequencing project: providing services to taxonomists for standard genome sequencing and annotation.</title>
        <authorList>
            <consortium name="The Broad Institute Genomics Platform"/>
            <consortium name="The Broad Institute Genome Sequencing Center for Infectious Disease"/>
            <person name="Wu L."/>
            <person name="Ma J."/>
        </authorList>
    </citation>
    <scope>NUCLEOTIDE SEQUENCE [LARGE SCALE GENOMIC DNA]</scope>
    <source>
        <strain evidence="3">CGMCC 1.15643</strain>
    </source>
</reference>
<sequence>MTILRYGTLDEMLRSYDAGTALLLDSAGPVSDAFIMSRGTRDLISGPVGSGKTTAAVKRALRAAMRQPPMLHNGKRLKGAPRFYRLNVYRATYKDIWQTTVPSWCKILDENKGVGKLVGSSPRPGQYTLDFDDGWGPIHFEANFLAWGEDADPDSLGGTEATDAYLNEMPTLREDLFINLGRTVGRFPNRGEIGLPDDPAIPYGAIFGDANAPEPDSWVYRDFWGPEKPEGYRHFRQPGGLDPNAENLKAVGRTYYTAMVEANRHRPWWIKIKVHHKPGYNRETDVIYADFDDDLHVSMTPLKVYPVLPVLVGIDGGLTPAAVFEQELPDGTLNLLAEVVITRGDEFDLAEGMKVIMGSARFAGCEFAIQCDPAMDAGDDLTIGSMRARLAKALGLPSLAVKLAATNDPESRHAPIREKIKDGRRKLQVDATHCPTVRRALAGTYQYHRTRGTAERGRAVKNPDSHVMEAAEYGAMQCGTESARIRKTERIRQREAKRNRAAGGKPQRYSPLARKVR</sequence>
<gene>
    <name evidence="2" type="ORF">ACFPK2_00495</name>
</gene>
<feature type="region of interest" description="Disordered" evidence="1">
    <location>
        <begin position="492"/>
        <end position="517"/>
    </location>
</feature>
<keyword evidence="3" id="KW-1185">Reference proteome</keyword>
<name>A0ABW0EZA0_9HYPH</name>
<dbReference type="InterPro" id="IPR027417">
    <property type="entry name" value="P-loop_NTPase"/>
</dbReference>
<evidence type="ECO:0008006" key="4">
    <source>
        <dbReference type="Google" id="ProtNLM"/>
    </source>
</evidence>
<dbReference type="RefSeq" id="WP_260349390.1">
    <property type="nucleotide sequence ID" value="NZ_JAOAOS010000015.1"/>
</dbReference>
<proteinExistence type="predicted"/>